<evidence type="ECO:0000313" key="1">
    <source>
        <dbReference type="EMBL" id="KGJ89517.1"/>
    </source>
</evidence>
<accession>A0A099KHP4</accession>
<dbReference type="EMBL" id="JQEC01000055">
    <property type="protein sequence ID" value="KGJ89517.1"/>
    <property type="molecule type" value="Genomic_DNA"/>
</dbReference>
<dbReference type="Proteomes" id="UP000029868">
    <property type="component" value="Unassembled WGS sequence"/>
</dbReference>
<dbReference type="AlphaFoldDB" id="A0A099KHP4"/>
<name>A0A099KHP4_COLPS</name>
<proteinExistence type="predicted"/>
<protein>
    <submittedName>
        <fullName evidence="1">Uncharacterized protein</fullName>
    </submittedName>
</protein>
<dbReference type="OrthoDB" id="9910623at2"/>
<reference evidence="1 2" key="1">
    <citation type="submission" date="2014-08" db="EMBL/GenBank/DDBJ databases">
        <title>Genomic and Phenotypic Diversity of Colwellia psychrerythraea strains from Disparate Marine Basins.</title>
        <authorList>
            <person name="Techtmann S.M."/>
            <person name="Stelling S.C."/>
            <person name="Utturkar S.M."/>
            <person name="Alshibli N."/>
            <person name="Harris A."/>
            <person name="Brown S.D."/>
            <person name="Hazen T.C."/>
        </authorList>
    </citation>
    <scope>NUCLEOTIDE SEQUENCE [LARGE SCALE GENOMIC DNA]</scope>
    <source>
        <strain evidence="1 2">GAB14E</strain>
    </source>
</reference>
<gene>
    <name evidence="1" type="ORF">GAB14E_0710</name>
</gene>
<evidence type="ECO:0000313" key="2">
    <source>
        <dbReference type="Proteomes" id="UP000029868"/>
    </source>
</evidence>
<dbReference type="RefSeq" id="WP_033083882.1">
    <property type="nucleotide sequence ID" value="NZ_JQEC01000055.1"/>
</dbReference>
<organism evidence="1 2">
    <name type="scientific">Colwellia psychrerythraea</name>
    <name type="common">Vibrio psychroerythus</name>
    <dbReference type="NCBI Taxonomy" id="28229"/>
    <lineage>
        <taxon>Bacteria</taxon>
        <taxon>Pseudomonadati</taxon>
        <taxon>Pseudomonadota</taxon>
        <taxon>Gammaproteobacteria</taxon>
        <taxon>Alteromonadales</taxon>
        <taxon>Colwelliaceae</taxon>
        <taxon>Colwellia</taxon>
    </lineage>
</organism>
<comment type="caution">
    <text evidence="1">The sequence shown here is derived from an EMBL/GenBank/DDBJ whole genome shotgun (WGS) entry which is preliminary data.</text>
</comment>
<sequence length="82" mass="9151">MEVEKNVQIKLCIGLVGICVLSIVGDECDGVHNDLLQIGAENWHDNLPEHDKPIEGIYSFSCNVHYSDDDITYEIIESMGES</sequence>
<dbReference type="PATRIC" id="fig|28229.3.peg.3919"/>